<evidence type="ECO:0000313" key="1">
    <source>
        <dbReference type="EMBL" id="CAE7230173.1"/>
    </source>
</evidence>
<reference evidence="1" key="1">
    <citation type="submission" date="2021-02" db="EMBL/GenBank/DDBJ databases">
        <authorList>
            <person name="Dougan E. K."/>
            <person name="Rhodes N."/>
            <person name="Thang M."/>
            <person name="Chan C."/>
        </authorList>
    </citation>
    <scope>NUCLEOTIDE SEQUENCE</scope>
</reference>
<name>A0A812KNG7_9DINO</name>
<dbReference type="AlphaFoldDB" id="A0A812KNG7"/>
<dbReference type="OrthoDB" id="423227at2759"/>
<comment type="caution">
    <text evidence="1">The sequence shown here is derived from an EMBL/GenBank/DDBJ whole genome shotgun (WGS) entry which is preliminary data.</text>
</comment>
<organism evidence="1 2">
    <name type="scientific">Symbiodinium natans</name>
    <dbReference type="NCBI Taxonomy" id="878477"/>
    <lineage>
        <taxon>Eukaryota</taxon>
        <taxon>Sar</taxon>
        <taxon>Alveolata</taxon>
        <taxon>Dinophyceae</taxon>
        <taxon>Suessiales</taxon>
        <taxon>Symbiodiniaceae</taxon>
        <taxon>Symbiodinium</taxon>
    </lineage>
</organism>
<dbReference type="Proteomes" id="UP000604046">
    <property type="component" value="Unassembled WGS sequence"/>
</dbReference>
<gene>
    <name evidence="1" type="primary">pth</name>
    <name evidence="1" type="ORF">SNAT2548_LOCUS9325</name>
</gene>
<sequence length="322" mass="36046">MPEGFQGGDKVVAMQRLDGLWRLTRQPMHFALAVPPDAKPGQALKPQLPDGTFLNFELPENVQPGHLVELKNLEGAWAVVRVVELLQVSRNPLQTETVRGSFLAALEQLRQSGGISTLEADAQGMLVVNVPFCGRFQEYALLGNFLAEHCLTLPGVRGIRIFATDSQDKFYYDWAVAKRWFAEFHPQIEVQTQVRDLHIDPLPRAALTVASHPEVTRGGSWFPIIGSIVHAAEQGICLFGTFFEDEAKTLTNMVRMYSTDRISCEMTENPFFTTPEGKSLQSKRMRYLVLLRPQRETSILKAMGQYVASVCSPRKQLTNDSA</sequence>
<keyword evidence="2" id="KW-1185">Reference proteome</keyword>
<accession>A0A812KNG7</accession>
<evidence type="ECO:0000313" key="2">
    <source>
        <dbReference type="Proteomes" id="UP000604046"/>
    </source>
</evidence>
<protein>
    <submittedName>
        <fullName evidence="1">Pth protein</fullName>
    </submittedName>
</protein>
<proteinExistence type="predicted"/>
<dbReference type="EMBL" id="CAJNDS010000719">
    <property type="protein sequence ID" value="CAE7230173.1"/>
    <property type="molecule type" value="Genomic_DNA"/>
</dbReference>